<gene>
    <name evidence="1" type="ORF">BDQ12DRAFT_682455</name>
</gene>
<protein>
    <submittedName>
        <fullName evidence="1">Uncharacterized protein</fullName>
    </submittedName>
</protein>
<dbReference type="Proteomes" id="UP000308652">
    <property type="component" value="Unassembled WGS sequence"/>
</dbReference>
<name>A0A5C3M1I7_9AGAR</name>
<feature type="non-terminal residue" evidence="1">
    <location>
        <position position="73"/>
    </location>
</feature>
<dbReference type="AlphaFoldDB" id="A0A5C3M1I7"/>
<keyword evidence="2" id="KW-1185">Reference proteome</keyword>
<reference evidence="1 2" key="1">
    <citation type="journal article" date="2019" name="Nat. Ecol. Evol.">
        <title>Megaphylogeny resolves global patterns of mushroom evolution.</title>
        <authorList>
            <person name="Varga T."/>
            <person name="Krizsan K."/>
            <person name="Foldi C."/>
            <person name="Dima B."/>
            <person name="Sanchez-Garcia M."/>
            <person name="Sanchez-Ramirez S."/>
            <person name="Szollosi G.J."/>
            <person name="Szarkandi J.G."/>
            <person name="Papp V."/>
            <person name="Albert L."/>
            <person name="Andreopoulos W."/>
            <person name="Angelini C."/>
            <person name="Antonin V."/>
            <person name="Barry K.W."/>
            <person name="Bougher N.L."/>
            <person name="Buchanan P."/>
            <person name="Buyck B."/>
            <person name="Bense V."/>
            <person name="Catcheside P."/>
            <person name="Chovatia M."/>
            <person name="Cooper J."/>
            <person name="Damon W."/>
            <person name="Desjardin D."/>
            <person name="Finy P."/>
            <person name="Geml J."/>
            <person name="Haridas S."/>
            <person name="Hughes K."/>
            <person name="Justo A."/>
            <person name="Karasinski D."/>
            <person name="Kautmanova I."/>
            <person name="Kiss B."/>
            <person name="Kocsube S."/>
            <person name="Kotiranta H."/>
            <person name="LaButti K.M."/>
            <person name="Lechner B.E."/>
            <person name="Liimatainen K."/>
            <person name="Lipzen A."/>
            <person name="Lukacs Z."/>
            <person name="Mihaltcheva S."/>
            <person name="Morgado L.N."/>
            <person name="Niskanen T."/>
            <person name="Noordeloos M.E."/>
            <person name="Ohm R.A."/>
            <person name="Ortiz-Santana B."/>
            <person name="Ovrebo C."/>
            <person name="Racz N."/>
            <person name="Riley R."/>
            <person name="Savchenko A."/>
            <person name="Shiryaev A."/>
            <person name="Soop K."/>
            <person name="Spirin V."/>
            <person name="Szebenyi C."/>
            <person name="Tomsovsky M."/>
            <person name="Tulloss R.E."/>
            <person name="Uehling J."/>
            <person name="Grigoriev I.V."/>
            <person name="Vagvolgyi C."/>
            <person name="Papp T."/>
            <person name="Martin F.M."/>
            <person name="Miettinen O."/>
            <person name="Hibbett D.S."/>
            <person name="Nagy L.G."/>
        </authorList>
    </citation>
    <scope>NUCLEOTIDE SEQUENCE [LARGE SCALE GENOMIC DNA]</scope>
    <source>
        <strain evidence="1 2">CBS 166.37</strain>
    </source>
</reference>
<dbReference type="EMBL" id="ML213600">
    <property type="protein sequence ID" value="TFK39254.1"/>
    <property type="molecule type" value="Genomic_DNA"/>
</dbReference>
<proteinExistence type="predicted"/>
<evidence type="ECO:0000313" key="2">
    <source>
        <dbReference type="Proteomes" id="UP000308652"/>
    </source>
</evidence>
<accession>A0A5C3M1I7</accession>
<sequence>MFSSLNLQFGLGLLSHHVDEPFSRLKRRAVVLNPIAQDSNDDGFQVSLDIYTGIATIVFYPAGLSTETGISRD</sequence>
<evidence type="ECO:0000313" key="1">
    <source>
        <dbReference type="EMBL" id="TFK39254.1"/>
    </source>
</evidence>
<organism evidence="1 2">
    <name type="scientific">Crucibulum laeve</name>
    <dbReference type="NCBI Taxonomy" id="68775"/>
    <lineage>
        <taxon>Eukaryota</taxon>
        <taxon>Fungi</taxon>
        <taxon>Dikarya</taxon>
        <taxon>Basidiomycota</taxon>
        <taxon>Agaricomycotina</taxon>
        <taxon>Agaricomycetes</taxon>
        <taxon>Agaricomycetidae</taxon>
        <taxon>Agaricales</taxon>
        <taxon>Agaricineae</taxon>
        <taxon>Nidulariaceae</taxon>
        <taxon>Crucibulum</taxon>
    </lineage>
</organism>